<dbReference type="GO" id="GO:0006307">
    <property type="term" value="P:DNA alkylation repair"/>
    <property type="evidence" value="ECO:0007669"/>
    <property type="project" value="TreeGrafter"/>
</dbReference>
<dbReference type="PANTHER" id="PTHR43003">
    <property type="entry name" value="DNA-3-METHYLADENINE GLYCOSYLASE"/>
    <property type="match status" value="1"/>
</dbReference>
<dbReference type="Gene3D" id="1.10.340.30">
    <property type="entry name" value="Hypothetical protein, domain 2"/>
    <property type="match status" value="1"/>
</dbReference>
<keyword evidence="5" id="KW-1185">Reference proteome</keyword>
<sequence length="365" mass="38729">MTAPPHAATPAPAAARAPLAAATTVPTPRGPGPLGTPAAVSPAPRAATPTGRGAATPREHTRRYRPGHPLDLGALLEPLRRGPGDPACAIAPDGSWWRASRTPDGPGTLRLVVDPAAAELRATAWGPGAERLLDGLPDLLGAADRPEEFQPRIPLLAEAVRRNPGLRLGRSGAVLESLIPAILEQKVTCVEAYRGWRLLLRRFGEPAPGPAGSQAGRMRVPLAARHWAMVPSWEWHRAGVDAKRASTAVRAARLGGRLDGLAALPAEEAARLLCTVPGIGPWTAAETLQRSHGAPDQVSVGDYHLPAMVGWALAGDRHADDETMLRLLQPWAGQRHRVCRLLAGIPGARPPRRGPRLSPREFRDM</sequence>
<gene>
    <name evidence="4" type="ORF">FHU37_003092</name>
</gene>
<feature type="region of interest" description="Disordered" evidence="3">
    <location>
        <begin position="1"/>
        <end position="69"/>
    </location>
</feature>
<dbReference type="GO" id="GO:0032993">
    <property type="term" value="C:protein-DNA complex"/>
    <property type="evidence" value="ECO:0007669"/>
    <property type="project" value="TreeGrafter"/>
</dbReference>
<keyword evidence="2" id="KW-0234">DNA repair</keyword>
<dbReference type="GO" id="GO:0043916">
    <property type="term" value="F:DNA-7-methylguanine glycosylase activity"/>
    <property type="evidence" value="ECO:0007669"/>
    <property type="project" value="TreeGrafter"/>
</dbReference>
<name>A0A852ZV77_9ACTN</name>
<feature type="compositionally biased region" description="Low complexity" evidence="3">
    <location>
        <begin position="35"/>
        <end position="56"/>
    </location>
</feature>
<dbReference type="GO" id="GO:0008725">
    <property type="term" value="F:DNA-3-methyladenine glycosylase activity"/>
    <property type="evidence" value="ECO:0007669"/>
    <property type="project" value="TreeGrafter"/>
</dbReference>
<organism evidence="4 5">
    <name type="scientific">Allostreptomyces psammosilenae</name>
    <dbReference type="NCBI Taxonomy" id="1892865"/>
    <lineage>
        <taxon>Bacteria</taxon>
        <taxon>Bacillati</taxon>
        <taxon>Actinomycetota</taxon>
        <taxon>Actinomycetes</taxon>
        <taxon>Kitasatosporales</taxon>
        <taxon>Streptomycetaceae</taxon>
        <taxon>Allostreptomyces</taxon>
    </lineage>
</organism>
<dbReference type="SUPFAM" id="SSF48150">
    <property type="entry name" value="DNA-glycosylase"/>
    <property type="match status" value="1"/>
</dbReference>
<comment type="caution">
    <text evidence="4">The sequence shown here is derived from an EMBL/GenBank/DDBJ whole genome shotgun (WGS) entry which is preliminary data.</text>
</comment>
<dbReference type="Proteomes" id="UP000567795">
    <property type="component" value="Unassembled WGS sequence"/>
</dbReference>
<protein>
    <submittedName>
        <fullName evidence="4">3-methyladenine DNA glycosylase/8-oxoguanine DNA glycosylase</fullName>
    </submittedName>
</protein>
<accession>A0A852ZV77</accession>
<evidence type="ECO:0000256" key="3">
    <source>
        <dbReference type="SAM" id="MobiDB-lite"/>
    </source>
</evidence>
<dbReference type="InterPro" id="IPR051912">
    <property type="entry name" value="Alkylbase_DNA_Glycosylase/TA"/>
</dbReference>
<evidence type="ECO:0000313" key="4">
    <source>
        <dbReference type="EMBL" id="NYI06149.1"/>
    </source>
</evidence>
<evidence type="ECO:0000256" key="2">
    <source>
        <dbReference type="ARBA" id="ARBA00023204"/>
    </source>
</evidence>
<dbReference type="AlphaFoldDB" id="A0A852ZV77"/>
<feature type="compositionally biased region" description="Low complexity" evidence="3">
    <location>
        <begin position="1"/>
        <end position="27"/>
    </location>
</feature>
<evidence type="ECO:0000256" key="1">
    <source>
        <dbReference type="ARBA" id="ARBA00022763"/>
    </source>
</evidence>
<keyword evidence="1" id="KW-0227">DNA damage</keyword>
<dbReference type="GO" id="GO:0006285">
    <property type="term" value="P:base-excision repair, AP site formation"/>
    <property type="evidence" value="ECO:0007669"/>
    <property type="project" value="TreeGrafter"/>
</dbReference>
<dbReference type="PANTHER" id="PTHR43003:SF6">
    <property type="entry name" value="DNA GLYCOSYLASE"/>
    <property type="match status" value="1"/>
</dbReference>
<dbReference type="GO" id="GO:0032131">
    <property type="term" value="F:alkylated DNA binding"/>
    <property type="evidence" value="ECO:0007669"/>
    <property type="project" value="TreeGrafter"/>
</dbReference>
<dbReference type="EMBL" id="JACBZD010000001">
    <property type="protein sequence ID" value="NYI06149.1"/>
    <property type="molecule type" value="Genomic_DNA"/>
</dbReference>
<evidence type="ECO:0000313" key="5">
    <source>
        <dbReference type="Proteomes" id="UP000567795"/>
    </source>
</evidence>
<proteinExistence type="predicted"/>
<dbReference type="GO" id="GO:0005737">
    <property type="term" value="C:cytoplasm"/>
    <property type="evidence" value="ECO:0007669"/>
    <property type="project" value="TreeGrafter"/>
</dbReference>
<dbReference type="RefSeq" id="WP_246449913.1">
    <property type="nucleotide sequence ID" value="NZ_JACBZD010000001.1"/>
</dbReference>
<reference evidence="4 5" key="1">
    <citation type="submission" date="2020-07" db="EMBL/GenBank/DDBJ databases">
        <title>Sequencing the genomes of 1000 actinobacteria strains.</title>
        <authorList>
            <person name="Klenk H.-P."/>
        </authorList>
    </citation>
    <scope>NUCLEOTIDE SEQUENCE [LARGE SCALE GENOMIC DNA]</scope>
    <source>
        <strain evidence="4 5">DSM 42178</strain>
    </source>
</reference>
<dbReference type="InterPro" id="IPR011257">
    <property type="entry name" value="DNA_glycosylase"/>
</dbReference>